<keyword evidence="1" id="KW-0805">Transcription regulation</keyword>
<proteinExistence type="predicted"/>
<dbReference type="Proteomes" id="UP001501752">
    <property type="component" value="Unassembled WGS sequence"/>
</dbReference>
<evidence type="ECO:0000256" key="5">
    <source>
        <dbReference type="SAM" id="MobiDB-lite"/>
    </source>
</evidence>
<keyword evidence="3" id="KW-0238">DNA-binding</keyword>
<dbReference type="NCBIfam" id="TIGR02937">
    <property type="entry name" value="sigma70-ECF"/>
    <property type="match status" value="1"/>
</dbReference>
<dbReference type="InterPro" id="IPR036195">
    <property type="entry name" value="AbfB_ABD_sf"/>
</dbReference>
<feature type="region of interest" description="Disordered" evidence="5">
    <location>
        <begin position="352"/>
        <end position="387"/>
    </location>
</feature>
<evidence type="ECO:0000256" key="4">
    <source>
        <dbReference type="ARBA" id="ARBA00023163"/>
    </source>
</evidence>
<evidence type="ECO:0000259" key="6">
    <source>
        <dbReference type="Pfam" id="PF04542"/>
    </source>
</evidence>
<comment type="caution">
    <text evidence="8">The sequence shown here is derived from an EMBL/GenBank/DDBJ whole genome shotgun (WGS) entry which is preliminary data.</text>
</comment>
<feature type="domain" description="RNA polymerase sigma-70 region 2" evidence="6">
    <location>
        <begin position="27"/>
        <end position="92"/>
    </location>
</feature>
<dbReference type="InterPro" id="IPR014284">
    <property type="entry name" value="RNA_pol_sigma-70_dom"/>
</dbReference>
<evidence type="ECO:0000313" key="8">
    <source>
        <dbReference type="EMBL" id="GAA4876964.1"/>
    </source>
</evidence>
<dbReference type="EMBL" id="BAABIS010000001">
    <property type="protein sequence ID" value="GAA4876964.1"/>
    <property type="molecule type" value="Genomic_DNA"/>
</dbReference>
<dbReference type="InterPro" id="IPR007934">
    <property type="entry name" value="AbfB_ABD"/>
</dbReference>
<dbReference type="SUPFAM" id="SSF88946">
    <property type="entry name" value="Sigma2 domain of RNA polymerase sigma factors"/>
    <property type="match status" value="1"/>
</dbReference>
<keyword evidence="9" id="KW-1185">Reference proteome</keyword>
<dbReference type="PANTHER" id="PTHR43133">
    <property type="entry name" value="RNA POLYMERASE ECF-TYPE SIGMA FACTO"/>
    <property type="match status" value="1"/>
</dbReference>
<keyword evidence="2" id="KW-0731">Sigma factor</keyword>
<dbReference type="InterPro" id="IPR007627">
    <property type="entry name" value="RNA_pol_sigma70_r2"/>
</dbReference>
<evidence type="ECO:0000259" key="7">
    <source>
        <dbReference type="Pfam" id="PF05270"/>
    </source>
</evidence>
<dbReference type="InterPro" id="IPR013325">
    <property type="entry name" value="RNA_pol_sigma_r2"/>
</dbReference>
<dbReference type="InterPro" id="IPR036388">
    <property type="entry name" value="WH-like_DNA-bd_sf"/>
</dbReference>
<evidence type="ECO:0000256" key="3">
    <source>
        <dbReference type="ARBA" id="ARBA00023125"/>
    </source>
</evidence>
<dbReference type="Pfam" id="PF04542">
    <property type="entry name" value="Sigma70_r2"/>
    <property type="match status" value="1"/>
</dbReference>
<dbReference type="RefSeq" id="WP_345700559.1">
    <property type="nucleotide sequence ID" value="NZ_BAABIS010000001.1"/>
</dbReference>
<evidence type="ECO:0000256" key="2">
    <source>
        <dbReference type="ARBA" id="ARBA00023082"/>
    </source>
</evidence>
<organism evidence="8 9">
    <name type="scientific">Kitasatospora terrestris</name>
    <dbReference type="NCBI Taxonomy" id="258051"/>
    <lineage>
        <taxon>Bacteria</taxon>
        <taxon>Bacillati</taxon>
        <taxon>Actinomycetota</taxon>
        <taxon>Actinomycetes</taxon>
        <taxon>Kitasatosporales</taxon>
        <taxon>Streptomycetaceae</taxon>
        <taxon>Kitasatospora</taxon>
    </lineage>
</organism>
<feature type="domain" description="Alpha-L-arabinofuranosidase B arabinose-binding" evidence="7">
    <location>
        <begin position="402"/>
        <end position="534"/>
    </location>
</feature>
<protein>
    <recommendedName>
        <fullName evidence="10">RNA polymerase subunit sigma</fullName>
    </recommendedName>
</protein>
<dbReference type="Gene3D" id="2.80.10.50">
    <property type="match status" value="1"/>
</dbReference>
<dbReference type="PANTHER" id="PTHR43133:SF8">
    <property type="entry name" value="RNA POLYMERASE SIGMA FACTOR HI_1459-RELATED"/>
    <property type="match status" value="1"/>
</dbReference>
<gene>
    <name evidence="8" type="ORF">GCM10023235_66010</name>
</gene>
<dbReference type="Gene3D" id="1.10.1740.10">
    <property type="match status" value="1"/>
</dbReference>
<accession>A0ABP9EEG9</accession>
<name>A0ABP9EEG9_9ACTN</name>
<evidence type="ECO:0000313" key="9">
    <source>
        <dbReference type="Proteomes" id="UP001501752"/>
    </source>
</evidence>
<dbReference type="InterPro" id="IPR039425">
    <property type="entry name" value="RNA_pol_sigma-70-like"/>
</dbReference>
<feature type="compositionally biased region" description="Low complexity" evidence="5">
    <location>
        <begin position="372"/>
        <end position="387"/>
    </location>
</feature>
<dbReference type="SUPFAM" id="SSF110221">
    <property type="entry name" value="AbfB domain"/>
    <property type="match status" value="1"/>
</dbReference>
<keyword evidence="4" id="KW-0804">Transcription</keyword>
<evidence type="ECO:0008006" key="10">
    <source>
        <dbReference type="Google" id="ProtNLM"/>
    </source>
</evidence>
<evidence type="ECO:0000256" key="1">
    <source>
        <dbReference type="ARBA" id="ARBA00023015"/>
    </source>
</evidence>
<dbReference type="Pfam" id="PF05270">
    <property type="entry name" value="AbfB"/>
    <property type="match status" value="1"/>
</dbReference>
<sequence>MGLIDTDRTDLVAAARAGDERAREDLLAAYLPLLYNIVGRALSGHADVDDVVQETLLRVVRDLPALREPESFRSWLVLIALRQISTHRHRQRVVADRRAVIEEAERIPDAHARLEDLTILRLHVSDERRQVVEAGRWLDPDHRALWALWWQEGAGALSRDEIAAATGLTAAHVGVRLQRMREQLDLSRTIVAALNADPRCPQLDGTVGGWDGLPSSVWRKRIARHTRECPLCAPTAERIPAERLLLGVAPLVVPVGLLAALVAKGLLPGAAAAGAAGAGFGSVASAAVGPPVAFGSAGSPVAAGTATGGAGLHGPLVAKLSAVTAHPLAALGTAAVLVAGAATTYAVWPEQGPRQPAVTAAPTGGAQAPVTPSAGPSAVGPSAGPSAGPSVVPAVVPLGVQSLEAVDQPGQYLTYTGDVATLGRVDASSSPQARQRAAFTVLAGLADPRCVTFRAADGRYLRHRDLRLRLSTDDGSELFREDATFCPEPGSVAGSVTLHAHNYPGSVLRHRDGGIRLDGSDGTPAFAAQASFLVRGARP</sequence>
<reference evidence="9" key="1">
    <citation type="journal article" date="2019" name="Int. J. Syst. Evol. Microbiol.">
        <title>The Global Catalogue of Microorganisms (GCM) 10K type strain sequencing project: providing services to taxonomists for standard genome sequencing and annotation.</title>
        <authorList>
            <consortium name="The Broad Institute Genomics Platform"/>
            <consortium name="The Broad Institute Genome Sequencing Center for Infectious Disease"/>
            <person name="Wu L."/>
            <person name="Ma J."/>
        </authorList>
    </citation>
    <scope>NUCLEOTIDE SEQUENCE [LARGE SCALE GENOMIC DNA]</scope>
    <source>
        <strain evidence="9">JCM 13006</strain>
    </source>
</reference>
<dbReference type="Gene3D" id="1.10.10.10">
    <property type="entry name" value="Winged helix-like DNA-binding domain superfamily/Winged helix DNA-binding domain"/>
    <property type="match status" value="1"/>
</dbReference>